<dbReference type="AlphaFoldDB" id="A0AAD4VZU2"/>
<accession>A0AAD4VZU2</accession>
<evidence type="ECO:0000313" key="2">
    <source>
        <dbReference type="EMBL" id="KAI5334248.1"/>
    </source>
</evidence>
<gene>
    <name evidence="2" type="ORF">L3X38_024381</name>
</gene>
<evidence type="ECO:0000256" key="1">
    <source>
        <dbReference type="SAM" id="MobiDB-lite"/>
    </source>
</evidence>
<name>A0AAD4VZU2_PRUDU</name>
<keyword evidence="3" id="KW-1185">Reference proteome</keyword>
<sequence>MHRASFGVKAEFAKPKGGHGHGQGLGRGFFIIVLHPRKGEMHILEERRMSNVTVEGKGKIKIVNCVCFSYRIWLGPESRSGPTSDLPVIMPSRGDLHTLSSYQSDQTDGTTDLIGA</sequence>
<comment type="caution">
    <text evidence="2">The sequence shown here is derived from an EMBL/GenBank/DDBJ whole genome shotgun (WGS) entry which is preliminary data.</text>
</comment>
<dbReference type="EMBL" id="JAJFAZ020000004">
    <property type="protein sequence ID" value="KAI5334248.1"/>
    <property type="molecule type" value="Genomic_DNA"/>
</dbReference>
<feature type="compositionally biased region" description="Polar residues" evidence="1">
    <location>
        <begin position="98"/>
        <end position="110"/>
    </location>
</feature>
<organism evidence="2 3">
    <name type="scientific">Prunus dulcis</name>
    <name type="common">Almond</name>
    <name type="synonym">Amygdalus dulcis</name>
    <dbReference type="NCBI Taxonomy" id="3755"/>
    <lineage>
        <taxon>Eukaryota</taxon>
        <taxon>Viridiplantae</taxon>
        <taxon>Streptophyta</taxon>
        <taxon>Embryophyta</taxon>
        <taxon>Tracheophyta</taxon>
        <taxon>Spermatophyta</taxon>
        <taxon>Magnoliopsida</taxon>
        <taxon>eudicotyledons</taxon>
        <taxon>Gunneridae</taxon>
        <taxon>Pentapetalae</taxon>
        <taxon>rosids</taxon>
        <taxon>fabids</taxon>
        <taxon>Rosales</taxon>
        <taxon>Rosaceae</taxon>
        <taxon>Amygdaloideae</taxon>
        <taxon>Amygdaleae</taxon>
        <taxon>Prunus</taxon>
    </lineage>
</organism>
<protein>
    <submittedName>
        <fullName evidence="2">Uncharacterized protein</fullName>
    </submittedName>
</protein>
<feature type="region of interest" description="Disordered" evidence="1">
    <location>
        <begin position="97"/>
        <end position="116"/>
    </location>
</feature>
<proteinExistence type="predicted"/>
<reference evidence="2 3" key="1">
    <citation type="journal article" date="2022" name="G3 (Bethesda)">
        <title>Whole-genome sequence and methylome profiling of the almond [Prunus dulcis (Mill.) D.A. Webb] cultivar 'Nonpareil'.</title>
        <authorList>
            <person name="D'Amico-Willman K.M."/>
            <person name="Ouma W.Z."/>
            <person name="Meulia T."/>
            <person name="Sideli G.M."/>
            <person name="Gradziel T.M."/>
            <person name="Fresnedo-Ramirez J."/>
        </authorList>
    </citation>
    <scope>NUCLEOTIDE SEQUENCE [LARGE SCALE GENOMIC DNA]</scope>
    <source>
        <strain evidence="2">Clone GOH B32 T37-40</strain>
    </source>
</reference>
<evidence type="ECO:0000313" key="3">
    <source>
        <dbReference type="Proteomes" id="UP001054821"/>
    </source>
</evidence>
<dbReference type="Proteomes" id="UP001054821">
    <property type="component" value="Chromosome 4"/>
</dbReference>